<evidence type="ECO:0000259" key="4">
    <source>
        <dbReference type="PROSITE" id="PS01124"/>
    </source>
</evidence>
<dbReference type="SMART" id="SM00342">
    <property type="entry name" value="HTH_ARAC"/>
    <property type="match status" value="1"/>
</dbReference>
<reference evidence="5 6" key="1">
    <citation type="submission" date="2016-10" db="EMBL/GenBank/DDBJ databases">
        <title>Draft genome sequences of four alkaliphilic bacteria belonging to the Anaerobacillus genus.</title>
        <authorList>
            <person name="Bassil N.M."/>
            <person name="Lloyd J.R."/>
        </authorList>
    </citation>
    <scope>NUCLEOTIDE SEQUENCE [LARGE SCALE GENOMIC DNA]</scope>
    <source>
        <strain evidence="5 6">DSM 22531</strain>
    </source>
</reference>
<dbReference type="RefSeq" id="WP_071388094.1">
    <property type="nucleotide sequence ID" value="NZ_MLQS01000001.1"/>
</dbReference>
<dbReference type="GO" id="GO:0043565">
    <property type="term" value="F:sequence-specific DNA binding"/>
    <property type="evidence" value="ECO:0007669"/>
    <property type="project" value="InterPro"/>
</dbReference>
<dbReference type="OrthoDB" id="506156at2"/>
<sequence length="126" mass="14940">MPLKRGIKENIEKLSSLHPMHQKISEISTYLNDHYHMKITLEKVAKHFYISPSYLSHTFKKITGFQYKEYLQIIRLREAKRLLRESDEQIAQIADKTGYEHPANFPVIFKKITGITPGQYRKSYRT</sequence>
<gene>
    <name evidence="5" type="ORF">BKP45_01540</name>
</gene>
<keyword evidence="1" id="KW-0805">Transcription regulation</keyword>
<dbReference type="Pfam" id="PF12833">
    <property type="entry name" value="HTH_18"/>
    <property type="match status" value="1"/>
</dbReference>
<protein>
    <recommendedName>
        <fullName evidence="4">HTH araC/xylS-type domain-containing protein</fullName>
    </recommendedName>
</protein>
<evidence type="ECO:0000256" key="3">
    <source>
        <dbReference type="ARBA" id="ARBA00023163"/>
    </source>
</evidence>
<dbReference type="PROSITE" id="PS01124">
    <property type="entry name" value="HTH_ARAC_FAMILY_2"/>
    <property type="match status" value="1"/>
</dbReference>
<dbReference type="Gene3D" id="1.10.10.60">
    <property type="entry name" value="Homeodomain-like"/>
    <property type="match status" value="2"/>
</dbReference>
<evidence type="ECO:0000256" key="1">
    <source>
        <dbReference type="ARBA" id="ARBA00023015"/>
    </source>
</evidence>
<evidence type="ECO:0000256" key="2">
    <source>
        <dbReference type="ARBA" id="ARBA00023125"/>
    </source>
</evidence>
<proteinExistence type="predicted"/>
<dbReference type="PANTHER" id="PTHR43280:SF2">
    <property type="entry name" value="HTH-TYPE TRANSCRIPTIONAL REGULATOR EXSA"/>
    <property type="match status" value="1"/>
</dbReference>
<evidence type="ECO:0000313" key="6">
    <source>
        <dbReference type="Proteomes" id="UP000180057"/>
    </source>
</evidence>
<dbReference type="InterPro" id="IPR020449">
    <property type="entry name" value="Tscrpt_reg_AraC-type_HTH"/>
</dbReference>
<name>A0A1S2MA80_9BACI</name>
<comment type="caution">
    <text evidence="5">The sequence shown here is derived from an EMBL/GenBank/DDBJ whole genome shotgun (WGS) entry which is preliminary data.</text>
</comment>
<dbReference type="Proteomes" id="UP000180057">
    <property type="component" value="Unassembled WGS sequence"/>
</dbReference>
<dbReference type="PRINTS" id="PR00032">
    <property type="entry name" value="HTHARAC"/>
</dbReference>
<keyword evidence="2" id="KW-0238">DNA-binding</keyword>
<dbReference type="AlphaFoldDB" id="A0A1S2MA80"/>
<accession>A0A1S2MA80</accession>
<dbReference type="PANTHER" id="PTHR43280">
    <property type="entry name" value="ARAC-FAMILY TRANSCRIPTIONAL REGULATOR"/>
    <property type="match status" value="1"/>
</dbReference>
<dbReference type="EMBL" id="MLQS01000001">
    <property type="protein sequence ID" value="OIJ21480.1"/>
    <property type="molecule type" value="Genomic_DNA"/>
</dbReference>
<dbReference type="STRING" id="472963.BKP45_01540"/>
<keyword evidence="3" id="KW-0804">Transcription</keyword>
<dbReference type="GO" id="GO:0003700">
    <property type="term" value="F:DNA-binding transcription factor activity"/>
    <property type="evidence" value="ECO:0007669"/>
    <property type="project" value="InterPro"/>
</dbReference>
<feature type="domain" description="HTH araC/xylS-type" evidence="4">
    <location>
        <begin position="25"/>
        <end position="123"/>
    </location>
</feature>
<organism evidence="5 6">
    <name type="scientific">Anaerobacillus alkalidiazotrophicus</name>
    <dbReference type="NCBI Taxonomy" id="472963"/>
    <lineage>
        <taxon>Bacteria</taxon>
        <taxon>Bacillati</taxon>
        <taxon>Bacillota</taxon>
        <taxon>Bacilli</taxon>
        <taxon>Bacillales</taxon>
        <taxon>Bacillaceae</taxon>
        <taxon>Anaerobacillus</taxon>
    </lineage>
</organism>
<dbReference type="InterPro" id="IPR009057">
    <property type="entry name" value="Homeodomain-like_sf"/>
</dbReference>
<dbReference type="InterPro" id="IPR018060">
    <property type="entry name" value="HTH_AraC"/>
</dbReference>
<dbReference type="SUPFAM" id="SSF46689">
    <property type="entry name" value="Homeodomain-like"/>
    <property type="match status" value="2"/>
</dbReference>
<dbReference type="PROSITE" id="PS00041">
    <property type="entry name" value="HTH_ARAC_FAMILY_1"/>
    <property type="match status" value="1"/>
</dbReference>
<evidence type="ECO:0000313" key="5">
    <source>
        <dbReference type="EMBL" id="OIJ21480.1"/>
    </source>
</evidence>
<dbReference type="InterPro" id="IPR018062">
    <property type="entry name" value="HTH_AraC-typ_CS"/>
</dbReference>
<keyword evidence="6" id="KW-1185">Reference proteome</keyword>